<feature type="region of interest" description="Disordered" evidence="1">
    <location>
        <begin position="26"/>
        <end position="47"/>
    </location>
</feature>
<evidence type="ECO:0000256" key="1">
    <source>
        <dbReference type="SAM" id="MobiDB-lite"/>
    </source>
</evidence>
<dbReference type="EMBL" id="JAXIOK010000005">
    <property type="protein sequence ID" value="KAK4770088.1"/>
    <property type="molecule type" value="Genomic_DNA"/>
</dbReference>
<protein>
    <submittedName>
        <fullName evidence="2">Uncharacterized protein</fullName>
    </submittedName>
</protein>
<sequence length="59" mass="6696">MKGVSYDYVEEDILKRSPILLELNPVHKTVSPPDGPRRQSNLGVVLDTEYMDDPRGQII</sequence>
<reference evidence="2 3" key="1">
    <citation type="journal article" date="2023" name="Hortic Res">
        <title>Pangenome of water caltrop reveals structural variations and asymmetric subgenome divergence after allopolyploidization.</title>
        <authorList>
            <person name="Zhang X."/>
            <person name="Chen Y."/>
            <person name="Wang L."/>
            <person name="Yuan Y."/>
            <person name="Fang M."/>
            <person name="Shi L."/>
            <person name="Lu R."/>
            <person name="Comes H.P."/>
            <person name="Ma Y."/>
            <person name="Chen Y."/>
            <person name="Huang G."/>
            <person name="Zhou Y."/>
            <person name="Zheng Z."/>
            <person name="Qiu Y."/>
        </authorList>
    </citation>
    <scope>NUCLEOTIDE SEQUENCE [LARGE SCALE GENOMIC DNA]</scope>
    <source>
        <tissue evidence="2">Roots</tissue>
    </source>
</reference>
<comment type="caution">
    <text evidence="2">The sequence shown here is derived from an EMBL/GenBank/DDBJ whole genome shotgun (WGS) entry which is preliminary data.</text>
</comment>
<keyword evidence="3" id="KW-1185">Reference proteome</keyword>
<accession>A0AAN7QM16</accession>
<proteinExistence type="predicted"/>
<dbReference type="AlphaFoldDB" id="A0AAN7QM16"/>
<evidence type="ECO:0000313" key="3">
    <source>
        <dbReference type="Proteomes" id="UP001345219"/>
    </source>
</evidence>
<dbReference type="Proteomes" id="UP001345219">
    <property type="component" value="Chromosome 24"/>
</dbReference>
<dbReference type="Gene3D" id="3.40.30.10">
    <property type="entry name" value="Glutaredoxin"/>
    <property type="match status" value="1"/>
</dbReference>
<organism evidence="2 3">
    <name type="scientific">Trapa incisa</name>
    <dbReference type="NCBI Taxonomy" id="236973"/>
    <lineage>
        <taxon>Eukaryota</taxon>
        <taxon>Viridiplantae</taxon>
        <taxon>Streptophyta</taxon>
        <taxon>Embryophyta</taxon>
        <taxon>Tracheophyta</taxon>
        <taxon>Spermatophyta</taxon>
        <taxon>Magnoliopsida</taxon>
        <taxon>eudicotyledons</taxon>
        <taxon>Gunneridae</taxon>
        <taxon>Pentapetalae</taxon>
        <taxon>rosids</taxon>
        <taxon>malvids</taxon>
        <taxon>Myrtales</taxon>
        <taxon>Lythraceae</taxon>
        <taxon>Trapa</taxon>
    </lineage>
</organism>
<gene>
    <name evidence="2" type="ORF">SAY87_030620</name>
</gene>
<name>A0AAN7QM16_9MYRT</name>
<evidence type="ECO:0000313" key="2">
    <source>
        <dbReference type="EMBL" id="KAK4770088.1"/>
    </source>
</evidence>